<evidence type="ECO:0000256" key="2">
    <source>
        <dbReference type="ARBA" id="ARBA00023002"/>
    </source>
</evidence>
<proteinExistence type="inferred from homology"/>
<dbReference type="GO" id="GO:0010181">
    <property type="term" value="F:FMN binding"/>
    <property type="evidence" value="ECO:0007669"/>
    <property type="project" value="InterPro"/>
</dbReference>
<dbReference type="PANTHER" id="PTHR30466">
    <property type="entry name" value="FLAVIN REDUCTASE"/>
    <property type="match status" value="1"/>
</dbReference>
<dbReference type="AlphaFoldDB" id="A0A849BP64"/>
<dbReference type="Pfam" id="PF01613">
    <property type="entry name" value="Flavin_Reduct"/>
    <property type="match status" value="1"/>
</dbReference>
<organism evidence="4 5">
    <name type="scientific">Nocardia uniformis</name>
    <dbReference type="NCBI Taxonomy" id="53432"/>
    <lineage>
        <taxon>Bacteria</taxon>
        <taxon>Bacillati</taxon>
        <taxon>Actinomycetota</taxon>
        <taxon>Actinomycetes</taxon>
        <taxon>Mycobacteriales</taxon>
        <taxon>Nocardiaceae</taxon>
        <taxon>Nocardia</taxon>
    </lineage>
</organism>
<dbReference type="InterPro" id="IPR002563">
    <property type="entry name" value="Flavin_Rdtase-like_dom"/>
</dbReference>
<evidence type="ECO:0000313" key="5">
    <source>
        <dbReference type="Proteomes" id="UP000586827"/>
    </source>
</evidence>
<dbReference type="PANTHER" id="PTHR30466:SF11">
    <property type="entry name" value="FLAVIN-DEPENDENT MONOOXYGENASE, REDUCTASE SUBUNIT HSAB"/>
    <property type="match status" value="1"/>
</dbReference>
<dbReference type="GO" id="GO:0042602">
    <property type="term" value="F:riboflavin reductase (NADPH) activity"/>
    <property type="evidence" value="ECO:0007669"/>
    <property type="project" value="TreeGrafter"/>
</dbReference>
<dbReference type="RefSeq" id="WP_067520464.1">
    <property type="nucleotide sequence ID" value="NZ_JABELX010000001.1"/>
</dbReference>
<keyword evidence="2" id="KW-0560">Oxidoreductase</keyword>
<accession>A0A849BP64</accession>
<name>A0A849BP64_9NOCA</name>
<dbReference type="SMART" id="SM00903">
    <property type="entry name" value="Flavin_Reduct"/>
    <property type="match status" value="1"/>
</dbReference>
<keyword evidence="5" id="KW-1185">Reference proteome</keyword>
<comment type="similarity">
    <text evidence="1">Belongs to the non-flavoprotein flavin reductase family.</text>
</comment>
<sequence>MDSTNLRAVLAQWATGVVIVTTTRDDGQRHGMTASSFTSVALDPPLVSICLASTSTTCRLIRRSGVFAINVLGHDHEDISRRFASPNIDVGDRFGLGQWQRAPSGAAVLTDAVAWLDCAVAACHPAGDHTIVLGLVQEAAAPRPAPPLIYHDRTYYEGIAR</sequence>
<gene>
    <name evidence="4" type="ORF">HLB23_01165</name>
</gene>
<comment type="caution">
    <text evidence="4">The sequence shown here is derived from an EMBL/GenBank/DDBJ whole genome shotgun (WGS) entry which is preliminary data.</text>
</comment>
<dbReference type="SUPFAM" id="SSF50475">
    <property type="entry name" value="FMN-binding split barrel"/>
    <property type="match status" value="1"/>
</dbReference>
<dbReference type="InterPro" id="IPR050268">
    <property type="entry name" value="NADH-dep_flavin_reductase"/>
</dbReference>
<dbReference type="Proteomes" id="UP000586827">
    <property type="component" value="Unassembled WGS sequence"/>
</dbReference>
<dbReference type="EMBL" id="JABELX010000001">
    <property type="protein sequence ID" value="NNH68502.1"/>
    <property type="molecule type" value="Genomic_DNA"/>
</dbReference>
<evidence type="ECO:0000259" key="3">
    <source>
        <dbReference type="SMART" id="SM00903"/>
    </source>
</evidence>
<dbReference type="InterPro" id="IPR012349">
    <property type="entry name" value="Split_barrel_FMN-bd"/>
</dbReference>
<feature type="domain" description="Flavin reductase like" evidence="3">
    <location>
        <begin position="10"/>
        <end position="157"/>
    </location>
</feature>
<dbReference type="Gene3D" id="2.30.110.10">
    <property type="entry name" value="Electron Transport, Fmn-binding Protein, Chain A"/>
    <property type="match status" value="1"/>
</dbReference>
<evidence type="ECO:0000313" key="4">
    <source>
        <dbReference type="EMBL" id="NNH68502.1"/>
    </source>
</evidence>
<reference evidence="4 5" key="1">
    <citation type="submission" date="2020-05" db="EMBL/GenBank/DDBJ databases">
        <title>MicrobeNet Type strains.</title>
        <authorList>
            <person name="Nicholson A.C."/>
        </authorList>
    </citation>
    <scope>NUCLEOTIDE SEQUENCE [LARGE SCALE GENOMIC DNA]</scope>
    <source>
        <strain evidence="4 5">JCM 3224</strain>
    </source>
</reference>
<protein>
    <submittedName>
        <fullName evidence="4">Flavin reductase family protein</fullName>
    </submittedName>
</protein>
<evidence type="ECO:0000256" key="1">
    <source>
        <dbReference type="ARBA" id="ARBA00008898"/>
    </source>
</evidence>